<dbReference type="SMART" id="SM00062">
    <property type="entry name" value="PBPb"/>
    <property type="match status" value="1"/>
</dbReference>
<evidence type="ECO:0000256" key="5">
    <source>
        <dbReference type="ARBA" id="ARBA00070228"/>
    </source>
</evidence>
<comment type="caution">
    <text evidence="8">The sequence shown here is derived from an EMBL/GenBank/DDBJ whole genome shotgun (WGS) entry which is preliminary data.</text>
</comment>
<accession>A0A368SZ91</accession>
<dbReference type="FunFam" id="3.40.190.10:FF:000050">
    <property type="entry name" value="Sulfonate ABC transporter substrate-binding protein"/>
    <property type="match status" value="1"/>
</dbReference>
<keyword evidence="9" id="KW-1185">Reference proteome</keyword>
<comment type="similarity">
    <text evidence="1">Belongs to the bacterial solute-binding protein SsuA/TauA family.</text>
</comment>
<dbReference type="PANTHER" id="PTHR30024:SF48">
    <property type="entry name" value="ABC TRANSPORTER SUBSTRATE-BINDING PROTEIN"/>
    <property type="match status" value="1"/>
</dbReference>
<evidence type="ECO:0000256" key="4">
    <source>
        <dbReference type="ARBA" id="ARBA00055538"/>
    </source>
</evidence>
<organism evidence="8 9">
    <name type="scientific">Marinitenerispora sediminis</name>
    <dbReference type="NCBI Taxonomy" id="1931232"/>
    <lineage>
        <taxon>Bacteria</taxon>
        <taxon>Bacillati</taxon>
        <taxon>Actinomycetota</taxon>
        <taxon>Actinomycetes</taxon>
        <taxon>Streptosporangiales</taxon>
        <taxon>Nocardiopsidaceae</taxon>
        <taxon>Marinitenerispora</taxon>
    </lineage>
</organism>
<dbReference type="RefSeq" id="WP_114399832.1">
    <property type="nucleotide sequence ID" value="NZ_QEIM01000157.1"/>
</dbReference>
<dbReference type="OrthoDB" id="506623at2"/>
<gene>
    <name evidence="8" type="ORF">DEF24_23810</name>
</gene>
<protein>
    <recommendedName>
        <fullName evidence="5">Putative aliphatic sulfonates-binding protein</fullName>
    </recommendedName>
</protein>
<feature type="signal peptide" evidence="6">
    <location>
        <begin position="1"/>
        <end position="25"/>
    </location>
</feature>
<proteinExistence type="inferred from homology"/>
<dbReference type="InterPro" id="IPR015168">
    <property type="entry name" value="SsuA/THI5"/>
</dbReference>
<sequence>MTVHRGAPAATLALALVLAAGCAAGDDVRAEDISDVTLRVGDQTGATRALLEEAGLLDDVPYEIEWSEYAAAVNLHEALKADAIDIGAAADAPTVSAIAGGSAISAVAAWSNDGKGTALLVPEDSAVQSVADLRGADVSPTTRGSIGHYLLLEALREEGLSAGDVNASFLAPVDASTAFSSGSIDAWAIWGVYQARAVGELDARVLVDGEDLLPGYSVLSATEETLADPLRVQAIADYADRVDRAYAWGREDPEAYAEFYAEFSRQPVEIAREVGDSNTAYRRVPVDDAFAEELAAVHRTWVDGQVLPDRELDLTAHVTDVVDRAGDVG</sequence>
<keyword evidence="2" id="KW-0813">Transport</keyword>
<dbReference type="InterPro" id="IPR001638">
    <property type="entry name" value="Solute-binding_3/MltF_N"/>
</dbReference>
<evidence type="ECO:0000256" key="6">
    <source>
        <dbReference type="SAM" id="SignalP"/>
    </source>
</evidence>
<name>A0A368SZ91_9ACTN</name>
<dbReference type="Pfam" id="PF09084">
    <property type="entry name" value="NMT1"/>
    <property type="match status" value="1"/>
</dbReference>
<reference evidence="8 9" key="1">
    <citation type="submission" date="2018-04" db="EMBL/GenBank/DDBJ databases">
        <title>Novel actinobacteria from marine sediment.</title>
        <authorList>
            <person name="Ng Z.Y."/>
            <person name="Tan G.Y.A."/>
        </authorList>
    </citation>
    <scope>NUCLEOTIDE SEQUENCE [LARGE SCALE GENOMIC DNA]</scope>
    <source>
        <strain evidence="8 9">TPS81</strain>
    </source>
</reference>
<dbReference type="SUPFAM" id="SSF53850">
    <property type="entry name" value="Periplasmic binding protein-like II"/>
    <property type="match status" value="1"/>
</dbReference>
<comment type="function">
    <text evidence="4">Part of a binding-protein-dependent transport system for aliphatic sulfonates. Putative binding protein.</text>
</comment>
<evidence type="ECO:0000256" key="1">
    <source>
        <dbReference type="ARBA" id="ARBA00010742"/>
    </source>
</evidence>
<keyword evidence="3 6" id="KW-0732">Signal</keyword>
<dbReference type="CDD" id="cd13558">
    <property type="entry name" value="PBP2_SsuA_like_2"/>
    <property type="match status" value="1"/>
</dbReference>
<evidence type="ECO:0000313" key="8">
    <source>
        <dbReference type="EMBL" id="RCV50834.1"/>
    </source>
</evidence>
<feature type="domain" description="Solute-binding protein family 3/N-terminal" evidence="7">
    <location>
        <begin position="37"/>
        <end position="252"/>
    </location>
</feature>
<dbReference type="PANTHER" id="PTHR30024">
    <property type="entry name" value="ALIPHATIC SULFONATES-BINDING PROTEIN-RELATED"/>
    <property type="match status" value="1"/>
</dbReference>
<dbReference type="EMBL" id="QEIN01000270">
    <property type="protein sequence ID" value="RCV50834.1"/>
    <property type="molecule type" value="Genomic_DNA"/>
</dbReference>
<dbReference type="Proteomes" id="UP000253318">
    <property type="component" value="Unassembled WGS sequence"/>
</dbReference>
<dbReference type="AlphaFoldDB" id="A0A368SZ91"/>
<evidence type="ECO:0000256" key="3">
    <source>
        <dbReference type="ARBA" id="ARBA00022729"/>
    </source>
</evidence>
<feature type="chain" id="PRO_5016597048" description="Putative aliphatic sulfonates-binding protein" evidence="6">
    <location>
        <begin position="26"/>
        <end position="329"/>
    </location>
</feature>
<dbReference type="PROSITE" id="PS51257">
    <property type="entry name" value="PROKAR_LIPOPROTEIN"/>
    <property type="match status" value="1"/>
</dbReference>
<evidence type="ECO:0000259" key="7">
    <source>
        <dbReference type="SMART" id="SM00062"/>
    </source>
</evidence>
<dbReference type="Gene3D" id="3.40.190.10">
    <property type="entry name" value="Periplasmic binding protein-like II"/>
    <property type="match status" value="2"/>
</dbReference>
<evidence type="ECO:0000313" key="9">
    <source>
        <dbReference type="Proteomes" id="UP000253318"/>
    </source>
</evidence>
<evidence type="ECO:0000256" key="2">
    <source>
        <dbReference type="ARBA" id="ARBA00022448"/>
    </source>
</evidence>